<dbReference type="FunFam" id="3.20.180.20:FF:000001">
    <property type="entry name" value="Dynein axonemal heavy chain 5"/>
    <property type="match status" value="1"/>
</dbReference>
<evidence type="ECO:0000256" key="3">
    <source>
        <dbReference type="ARBA" id="ARBA00022490"/>
    </source>
</evidence>
<dbReference type="FunFam" id="3.40.50.300:FF:000884">
    <property type="entry name" value="Dynein axonemal heavy chain 10"/>
    <property type="match status" value="1"/>
</dbReference>
<evidence type="ECO:0000256" key="1">
    <source>
        <dbReference type="ARBA" id="ARBA00004430"/>
    </source>
</evidence>
<dbReference type="GO" id="GO:0045505">
    <property type="term" value="F:dynein intermediate chain binding"/>
    <property type="evidence" value="ECO:0007669"/>
    <property type="project" value="InterPro"/>
</dbReference>
<evidence type="ECO:0000256" key="7">
    <source>
        <dbReference type="ARBA" id="ARBA00022840"/>
    </source>
</evidence>
<dbReference type="Gene3D" id="1.20.58.1120">
    <property type="match status" value="1"/>
</dbReference>
<dbReference type="InParanoid" id="A0A7R8US63"/>
<keyword evidence="19" id="KW-1185">Reference proteome</keyword>
<evidence type="ECO:0000259" key="16">
    <source>
        <dbReference type="Pfam" id="PF12774"/>
    </source>
</evidence>
<dbReference type="InterPro" id="IPR013594">
    <property type="entry name" value="Dynein_heavy_tail"/>
</dbReference>
<dbReference type="InterPro" id="IPR013602">
    <property type="entry name" value="Dynein_heavy_linker"/>
</dbReference>
<keyword evidence="6" id="KW-0547">Nucleotide-binding</keyword>
<dbReference type="SUPFAM" id="SSF52540">
    <property type="entry name" value="P-loop containing nucleoside triphosphate hydrolases"/>
    <property type="match status" value="2"/>
</dbReference>
<feature type="domain" description="Dynein heavy chain linker" evidence="15">
    <location>
        <begin position="1121"/>
        <end position="1400"/>
    </location>
</feature>
<evidence type="ECO:0000256" key="2">
    <source>
        <dbReference type="ARBA" id="ARBA00008887"/>
    </source>
</evidence>
<dbReference type="FunFam" id="3.40.50.300:FF:000063">
    <property type="entry name" value="dynein heavy chain 6, axonemal"/>
    <property type="match status" value="1"/>
</dbReference>
<keyword evidence="10" id="KW-0969">Cilium</keyword>
<dbReference type="InterPro" id="IPR041466">
    <property type="entry name" value="Dynein_AAA5_ext"/>
</dbReference>
<reference evidence="18 19" key="1">
    <citation type="submission" date="2020-11" db="EMBL/GenBank/DDBJ databases">
        <authorList>
            <person name="Wallbank WR R."/>
            <person name="Pardo Diaz C."/>
            <person name="Kozak K."/>
            <person name="Martin S."/>
            <person name="Jiggins C."/>
            <person name="Moest M."/>
            <person name="Warren A I."/>
            <person name="Generalovic N T."/>
            <person name="Byers J.R.P. K."/>
            <person name="Montejo-Kovacevich G."/>
            <person name="Yen C E."/>
        </authorList>
    </citation>
    <scope>NUCLEOTIDE SEQUENCE [LARGE SCALE GENOMIC DNA]</scope>
</reference>
<evidence type="ECO:0000259" key="15">
    <source>
        <dbReference type="Pfam" id="PF08393"/>
    </source>
</evidence>
<gene>
    <name evidence="18" type="ORF">HERILL_LOCUS7952</name>
</gene>
<dbReference type="GO" id="GO:0005874">
    <property type="term" value="C:microtubule"/>
    <property type="evidence" value="ECO:0007669"/>
    <property type="project" value="UniProtKB-KW"/>
</dbReference>
<dbReference type="FunFam" id="1.20.58.1120:FF:000008">
    <property type="entry name" value="Dynein heavy chain 10, axonemal"/>
    <property type="match status" value="1"/>
</dbReference>
<dbReference type="Pfam" id="PF08393">
    <property type="entry name" value="DHC_N2"/>
    <property type="match status" value="1"/>
</dbReference>
<feature type="domain" description="Dynein heavy chain tail" evidence="14">
    <location>
        <begin position="2"/>
        <end position="330"/>
    </location>
</feature>
<dbReference type="InterPro" id="IPR026983">
    <property type="entry name" value="DHC"/>
</dbReference>
<dbReference type="GO" id="GO:0005930">
    <property type="term" value="C:axoneme"/>
    <property type="evidence" value="ECO:0007669"/>
    <property type="project" value="UniProtKB-SubCell"/>
</dbReference>
<evidence type="ECO:0000256" key="4">
    <source>
        <dbReference type="ARBA" id="ARBA00022701"/>
    </source>
</evidence>
<evidence type="ECO:0000259" key="17">
    <source>
        <dbReference type="Pfam" id="PF17852"/>
    </source>
</evidence>
<dbReference type="InterPro" id="IPR043157">
    <property type="entry name" value="Dynein_AAA1S"/>
</dbReference>
<dbReference type="Gene3D" id="1.20.140.100">
    <property type="entry name" value="Dynein heavy chain, N-terminal domain 2"/>
    <property type="match status" value="1"/>
</dbReference>
<accession>A0A7R8US63</accession>
<evidence type="ECO:0000256" key="13">
    <source>
        <dbReference type="ARBA" id="ARBA00023273"/>
    </source>
</evidence>
<evidence type="ECO:0008006" key="20">
    <source>
        <dbReference type="Google" id="ProtNLM"/>
    </source>
</evidence>
<feature type="domain" description="Dynein heavy chain AAA 5 extension" evidence="17">
    <location>
        <begin position="2036"/>
        <end position="2142"/>
    </location>
</feature>
<keyword evidence="7" id="KW-0067">ATP-binding</keyword>
<keyword evidence="4" id="KW-0493">Microtubule</keyword>
<evidence type="ECO:0000256" key="10">
    <source>
        <dbReference type="ARBA" id="ARBA00023069"/>
    </source>
</evidence>
<dbReference type="Pfam" id="PF17852">
    <property type="entry name" value="Dynein_AAA_lid"/>
    <property type="match status" value="1"/>
</dbReference>
<evidence type="ECO:0000256" key="6">
    <source>
        <dbReference type="ARBA" id="ARBA00022741"/>
    </source>
</evidence>
<feature type="domain" description="Dynein heavy chain tail" evidence="14">
    <location>
        <begin position="442"/>
        <end position="548"/>
    </location>
</feature>
<dbReference type="Proteomes" id="UP000594454">
    <property type="component" value="Chromosome 3"/>
</dbReference>
<evidence type="ECO:0000256" key="5">
    <source>
        <dbReference type="ARBA" id="ARBA00022737"/>
    </source>
</evidence>
<evidence type="ECO:0000259" key="14">
    <source>
        <dbReference type="Pfam" id="PF08385"/>
    </source>
</evidence>
<evidence type="ECO:0000313" key="18">
    <source>
        <dbReference type="EMBL" id="CAD7085088.1"/>
    </source>
</evidence>
<dbReference type="InterPro" id="IPR042222">
    <property type="entry name" value="Dynein_2_N"/>
</dbReference>
<evidence type="ECO:0000256" key="9">
    <source>
        <dbReference type="ARBA" id="ARBA00023054"/>
    </source>
</evidence>
<dbReference type="Pfam" id="PF08385">
    <property type="entry name" value="DHC_N1"/>
    <property type="match status" value="2"/>
</dbReference>
<dbReference type="InterPro" id="IPR027417">
    <property type="entry name" value="P-loop_NTPase"/>
</dbReference>
<keyword evidence="12" id="KW-0206">Cytoskeleton</keyword>
<keyword evidence="5" id="KW-0677">Repeat</keyword>
<dbReference type="OrthoDB" id="64868at2759"/>
<feature type="domain" description="Dynein heavy chain hydrolytic ATP-binding dynein motor region" evidence="16">
    <location>
        <begin position="1537"/>
        <end position="1863"/>
    </location>
</feature>
<dbReference type="GO" id="GO:0051959">
    <property type="term" value="F:dynein light intermediate chain binding"/>
    <property type="evidence" value="ECO:0007669"/>
    <property type="project" value="InterPro"/>
</dbReference>
<dbReference type="GO" id="GO:0005524">
    <property type="term" value="F:ATP binding"/>
    <property type="evidence" value="ECO:0007669"/>
    <property type="project" value="UniProtKB-KW"/>
</dbReference>
<dbReference type="PANTHER" id="PTHR22878:SF63">
    <property type="entry name" value="DYNEIN AXONEMAL HEAVY CHAIN 10"/>
    <property type="match status" value="1"/>
</dbReference>
<dbReference type="PANTHER" id="PTHR22878">
    <property type="entry name" value="DYNEIN HEAVY CHAIN 6, AXONEMAL-LIKE-RELATED"/>
    <property type="match status" value="1"/>
</dbReference>
<dbReference type="EMBL" id="LR899011">
    <property type="protein sequence ID" value="CAD7085088.1"/>
    <property type="molecule type" value="Genomic_DNA"/>
</dbReference>
<keyword evidence="8" id="KW-0243">Dynein</keyword>
<dbReference type="FunFam" id="1.10.8.710:FF:000002">
    <property type="entry name" value="dynein heavy chain 17, axonemal"/>
    <property type="match status" value="1"/>
</dbReference>
<evidence type="ECO:0000256" key="12">
    <source>
        <dbReference type="ARBA" id="ARBA00023212"/>
    </source>
</evidence>
<evidence type="ECO:0000313" key="19">
    <source>
        <dbReference type="Proteomes" id="UP000594454"/>
    </source>
</evidence>
<dbReference type="Pfam" id="PF12774">
    <property type="entry name" value="AAA_6"/>
    <property type="match status" value="1"/>
</dbReference>
<dbReference type="Gene3D" id="3.20.180.20">
    <property type="entry name" value="Dynein heavy chain, N-terminal domain 2"/>
    <property type="match status" value="1"/>
</dbReference>
<dbReference type="InterPro" id="IPR042228">
    <property type="entry name" value="Dynein_linker_3"/>
</dbReference>
<dbReference type="GO" id="GO:0007018">
    <property type="term" value="P:microtubule-based movement"/>
    <property type="evidence" value="ECO:0007669"/>
    <property type="project" value="InterPro"/>
</dbReference>
<dbReference type="FunFam" id="1.20.140.100:FF:000001">
    <property type="entry name" value="dynein heavy chain 17, axonemal"/>
    <property type="match status" value="1"/>
</dbReference>
<keyword evidence="13" id="KW-0966">Cell projection</keyword>
<comment type="similarity">
    <text evidence="2">Belongs to the dynein heavy chain family.</text>
</comment>
<evidence type="ECO:0000256" key="8">
    <source>
        <dbReference type="ARBA" id="ARBA00023017"/>
    </source>
</evidence>
<dbReference type="InterPro" id="IPR035699">
    <property type="entry name" value="AAA_6"/>
</dbReference>
<keyword evidence="11" id="KW-0505">Motor protein</keyword>
<name>A0A7R8US63_HERIL</name>
<sequence length="2156" mass="249228">MSSYYCRDEHMLVLLGQISNVFTSKVKKIVALHNVFKHSSAEAFDASSNCANLLQSWKQSYMESRAHIEKSGVGSRWEFDKNILFDEVDHIYRISKDIAYIANVFIEFENMFGFQLKAIITDPSIVDDIMKKVYRLLDDVLNVDYDIFYPGNWENWEDTLGYFNKRLELVENESKGVLDQCISSLRSADLGLNLIQEVKTLKTRQSLIDYMADKHESVLRHFVTEIGIVEHEFLKNRKQPPLTRNQPPTVGAIQWVRLLRQHLKKSVIAFKKVENDINVQASYLKRTAFGQYFSLVNDMFQYEKDHFENYERKSIFVANNMLRRNLLKLEITKYETLEALAVAAEAGPAAPKKSMVGQGLSAQFFKRQKKLAVLATAIQWLVSKSFKGDAQVNMCRRYLDQVKGLNINLMNETDKFRMRQANLVVKANGQESVPAWNDLIGKSVLAEYEMQFVVNFSYEIFDIMKEGQQLEHMGFKLVPAVRMAIMRKNILFADFEAVNEMIEKYNGLMRQLSLSEVDFLREHLYECETLIQAGLGRYTWQSFNIIKYCETCQVLIRKIASMVYQIKYISTDITSRVRQVENFNLFTITSRKSQATFLNEPGDQQMEETFVVVDTEIYPCKEFFTKVESSRDEKTMRLKKLYDSLGPILTKLESLILGTFTGKSKKMKEYYIYWEKNAYECILRFVFHNLDFYVTALLGTKPLFEIDAVLSTPEIVLKPTQSEIYNIVVHSVKDFLERIKAFTRWMDGTCLPCPPQGPANDQYTFSFYEDVMQITQISDLVQKVQDIAMKLINDCKMYLQKFKRFKSLWIFDKNAICEKFVSRGYPLVKIDEKFIFYANIIADLRKLKTYHDVGAIRINLQPLLDSICSHSLEWKNTLGEILADRTRKNMIEQRDEMKKLRLDLDRNIKGLEDFKTVMQTIATVQSRLTTVELKIHEMQETYTVLSEHEIRFNYSDMIMAFHLEKRWERLYRSALFRGEKLQPIKMKFASYTSTEIEAFSLELAEFVRRFEEEGPGAVGTDLDKGAKLMDPYFAEFESYEQRRTELANAEKLFDMPLADYSDFQRCRMDFEGMQQIYKLYRHQKVARENWSKALWADLNPNVLTEGIENYLKEFRKLPKQDIAEAIINNAIKELSIEKGVKEIESTWETMAFSVYKHYKGSEERGYFLGSVEEIIQVLEDNSMNLQSMGASQFIGPFLETVQKWERCLALVYEIIDEWTSVQRKWLYLEGIFIGGDIRTQLPEEARKFDDIDKAYRRIMTDCAKSPLVVPLCMVTGRLAEFQGLGLGLEKCQKSLNEYLDSKRRIFPRFYFISTDELLSILGNNDPKCVQDHIIKMYDNIKSLRFSKDNMDLNIVTAMISSEGEIMKFKKSVTAEGRVEDWMNEVLAEMRVTNRFITKQAIYDYGKVRERPRPEWIMLYQGMVCLAANQVWWTAEVEEVFEKAARGNKRAMKEYLEQQNKQIDDLVLTVRTDLTPNDRLKFKTITTIDVHARDIIENFVRDNILDAQEFEWESQLRFYWIKQLDNLNVVQCSGQFDYGYEYMGLNGRLVITPLTDRIYLTITQALLMNLGGAPAGPAGTGKTETVKDLAKAMALLCIVTNCGEGMDYRAVGTILGGLAQCGAWGCFDEFNRIDISVLSVISTQLQTIRSALVQKVERFTFEGNEIKIDRKVGIFVTMNPGYAGRTELPESVKALFRPVTCIKPDLELICLISLFSDGFLTAKVLAKKMTVLYKLAQEQLSKQCHYDWGLRSLNSVLRMAGVMKRKSEDLPEAVVLMRVLRDMNFPKFVFEDVPLFLGLIKDLFPGIDCPRIGYPDFNAAVRHILQTDGYIVLPDQEDKVVQMYETMMTRHSTMIVGPTGGGKSVVIKTLIKAQIHMGLPTKCTVLNPKACSVVELYGFLDPDTRDWIDGLFSNIFREMNRPTEKEERRYVCFDGDVDALWIENMNSVMDDNKLLTLANGERIRLESYCALLFEVGNLWYASPATVSRAGMVYVDPKNLGFAPYWSRWVLSRPENEQRKIRGFIIEGIEGTHQGTPLKTVLLQTDLNMVVQFCYLFDALLPPLERMEAVEYSSDVLECIFIECLYGSLGACLIEKDRIKFDEYVKKLMGGVNVEDKKEKPAVVGQCPSAKPTLYDYFFDIERKAMDCMGVGGSRIRA</sequence>
<dbReference type="Gene3D" id="3.40.50.300">
    <property type="entry name" value="P-loop containing nucleotide triphosphate hydrolases"/>
    <property type="match status" value="2"/>
</dbReference>
<evidence type="ECO:0000256" key="11">
    <source>
        <dbReference type="ARBA" id="ARBA00023175"/>
    </source>
</evidence>
<protein>
    <recommendedName>
        <fullName evidence="20">Dynein heavy chain 10, axonemal</fullName>
    </recommendedName>
</protein>
<keyword evidence="3" id="KW-0963">Cytoplasm</keyword>
<keyword evidence="9" id="KW-0175">Coiled coil</keyword>
<organism evidence="18 19">
    <name type="scientific">Hermetia illucens</name>
    <name type="common">Black soldier fly</name>
    <dbReference type="NCBI Taxonomy" id="343691"/>
    <lineage>
        <taxon>Eukaryota</taxon>
        <taxon>Metazoa</taxon>
        <taxon>Ecdysozoa</taxon>
        <taxon>Arthropoda</taxon>
        <taxon>Hexapoda</taxon>
        <taxon>Insecta</taxon>
        <taxon>Pterygota</taxon>
        <taxon>Neoptera</taxon>
        <taxon>Endopterygota</taxon>
        <taxon>Diptera</taxon>
        <taxon>Brachycera</taxon>
        <taxon>Stratiomyomorpha</taxon>
        <taxon>Stratiomyidae</taxon>
        <taxon>Hermetiinae</taxon>
        <taxon>Hermetia</taxon>
    </lineage>
</organism>
<comment type="subcellular location">
    <subcellularLocation>
        <location evidence="1">Cytoplasm</location>
        <location evidence="1">Cytoskeleton</location>
        <location evidence="1">Cilium axoneme</location>
    </subcellularLocation>
</comment>
<dbReference type="Gene3D" id="1.10.8.710">
    <property type="match status" value="1"/>
</dbReference>
<dbReference type="GO" id="GO:0030286">
    <property type="term" value="C:dynein complex"/>
    <property type="evidence" value="ECO:0007669"/>
    <property type="project" value="UniProtKB-KW"/>
</dbReference>
<proteinExistence type="inferred from homology"/>